<accession>A0A8J7W269</accession>
<proteinExistence type="predicted"/>
<comment type="caution">
    <text evidence="1">The sequence shown here is derived from an EMBL/GenBank/DDBJ whole genome shotgun (WGS) entry which is preliminary data.</text>
</comment>
<reference evidence="1" key="2">
    <citation type="submission" date="2021-04" db="EMBL/GenBank/DDBJ databases">
        <authorList>
            <person name="Liu J."/>
        </authorList>
    </citation>
    <scope>NUCLEOTIDE SEQUENCE</scope>
    <source>
        <strain evidence="1">BAD-6</strain>
    </source>
</reference>
<evidence type="ECO:0000313" key="1">
    <source>
        <dbReference type="EMBL" id="MBR0597783.1"/>
    </source>
</evidence>
<gene>
    <name evidence="1" type="ORF">KCX82_07860</name>
</gene>
<reference evidence="1" key="1">
    <citation type="submission" date="2021-04" db="EMBL/GenBank/DDBJ databases">
        <title>Sinoanaerobacter chloroacetimidivorans sp. nov., an obligate anaerobic bacterium isolated from anaerobic sludge.</title>
        <authorList>
            <person name="Bao Y."/>
        </authorList>
    </citation>
    <scope>NUCLEOTIDE SEQUENCE</scope>
    <source>
        <strain evidence="1">BAD-6</strain>
    </source>
</reference>
<evidence type="ECO:0008006" key="3">
    <source>
        <dbReference type="Google" id="ProtNLM"/>
    </source>
</evidence>
<name>A0A8J7W269_9FIRM</name>
<dbReference type="EMBL" id="JAGSND010000004">
    <property type="protein sequence ID" value="MBR0597783.1"/>
    <property type="molecule type" value="Genomic_DNA"/>
</dbReference>
<dbReference type="AlphaFoldDB" id="A0A8J7W269"/>
<sequence>MDIKLDSGETRKLEIVKDLYIEATAPCKVTYGFGKQYINYAKKMEDGSFESDYSKQINFDLKKYSFFTTDEKGNIIVGNTVDEVSNDSPRNAGAEGNYVTLGEGVYIVSNYDPSAGIGGGQSFEDYKVILTIKEKPLITAIPTSSKVLVNNEEKTFDAYTINGNNYFKLRDLATVVDGTNKQFEVSWDGLKNAINLMPNKKYTTVGGEMQISASSKKENAVLSTSKIYVDGKETALTAYTINNNNYFKLRDIAKLFDIGVTWDGATSTIGIDTSNNYTE</sequence>
<keyword evidence="2" id="KW-1185">Reference proteome</keyword>
<organism evidence="1 2">
    <name type="scientific">Sinanaerobacter chloroacetimidivorans</name>
    <dbReference type="NCBI Taxonomy" id="2818044"/>
    <lineage>
        <taxon>Bacteria</taxon>
        <taxon>Bacillati</taxon>
        <taxon>Bacillota</taxon>
        <taxon>Clostridia</taxon>
        <taxon>Peptostreptococcales</taxon>
        <taxon>Anaerovoracaceae</taxon>
        <taxon>Sinanaerobacter</taxon>
    </lineage>
</organism>
<protein>
    <recommendedName>
        <fullName evidence="3">Copper amine oxidase-like N-terminal domain-containing protein</fullName>
    </recommendedName>
</protein>
<dbReference type="Proteomes" id="UP000675664">
    <property type="component" value="Unassembled WGS sequence"/>
</dbReference>
<evidence type="ECO:0000313" key="2">
    <source>
        <dbReference type="Proteomes" id="UP000675664"/>
    </source>
</evidence>